<sequence length="187" mass="19898">MAASVIPDASGTGSWITDYGTAGPPLVSDLESVWSSLDDVLTAELCGARAVLGCTAEDLLLAALGRAVARTIGDGLLTVDLRQGRERKTCRRIEVPCVSQRGLSGAELLAVAYPGPGDADRTADITFSFGKEPETDVCGPPLAVRISREGDSALKLQWRFDTRVFDHCTVEELTEQFPLSLIEITCG</sequence>
<dbReference type="Proteomes" id="UP000812982">
    <property type="component" value="Unassembled WGS sequence"/>
</dbReference>
<evidence type="ECO:0000313" key="2">
    <source>
        <dbReference type="Proteomes" id="UP000812982"/>
    </source>
</evidence>
<gene>
    <name evidence="1" type="ORF">FR943_14155</name>
</gene>
<proteinExistence type="predicted"/>
<reference evidence="1 2" key="1">
    <citation type="journal article" date="2021" name="Sci. Rep.">
        <title>Phenotypic and genomic hallmarks of a novel, potentially pathogenic rapidly growing Mycobacterium species related to the Mycobacterium fortuitum complex.</title>
        <authorList>
            <person name="Gharbi R."/>
            <person name="Khanna V."/>
            <person name="Frigui W."/>
            <person name="Mhenni B."/>
            <person name="Brosch R."/>
            <person name="Mardassi H."/>
        </authorList>
    </citation>
    <scope>NUCLEOTIDE SEQUENCE [LARGE SCALE GENOMIC DNA]</scope>
    <source>
        <strain evidence="1 2">TNTM28</strain>
    </source>
</reference>
<keyword evidence="2" id="KW-1185">Reference proteome</keyword>
<dbReference type="EMBL" id="VOMB01000016">
    <property type="protein sequence ID" value="MBU9764980.1"/>
    <property type="molecule type" value="Genomic_DNA"/>
</dbReference>
<accession>A0ABS6KN21</accession>
<evidence type="ECO:0000313" key="1">
    <source>
        <dbReference type="EMBL" id="MBU9764980.1"/>
    </source>
</evidence>
<comment type="caution">
    <text evidence="1">The sequence shown here is derived from an EMBL/GenBank/DDBJ whole genome shotgun (WGS) entry which is preliminary data.</text>
</comment>
<organism evidence="1 2">
    <name type="scientific">[Mycobacterium] fortunisiensis</name>
    <dbReference type="NCBI Taxonomy" id="2600579"/>
    <lineage>
        <taxon>Bacteria</taxon>
        <taxon>Bacillati</taxon>
        <taxon>Actinomycetota</taxon>
        <taxon>Actinomycetes</taxon>
        <taxon>Mycobacteriales</taxon>
        <taxon>Mycobacteriaceae</taxon>
        <taxon>Mycolicibacterium</taxon>
    </lineage>
</organism>
<protein>
    <submittedName>
        <fullName evidence="1">Polyketide synthase</fullName>
    </submittedName>
</protein>
<name>A0ABS6KN21_9MYCO</name>